<proteinExistence type="predicted"/>
<dbReference type="GO" id="GO:0003677">
    <property type="term" value="F:DNA binding"/>
    <property type="evidence" value="ECO:0007669"/>
    <property type="project" value="InterPro"/>
</dbReference>
<feature type="non-terminal residue" evidence="1">
    <location>
        <position position="63"/>
    </location>
</feature>
<sequence>GSIPTQSWFISLLQSIFPKEIAGHSFHSGGVTHLALMGVPNDKIKAMGHWSSEAFRMYIRKDP</sequence>
<feature type="non-terminal residue" evidence="1">
    <location>
        <position position="1"/>
    </location>
</feature>
<protein>
    <recommendedName>
        <fullName evidence="3">Integrase</fullName>
    </recommendedName>
</protein>
<evidence type="ECO:0000313" key="2">
    <source>
        <dbReference type="Proteomes" id="UP000886523"/>
    </source>
</evidence>
<dbReference type="AlphaFoldDB" id="A0A9P6ACA9"/>
<evidence type="ECO:0008006" key="3">
    <source>
        <dbReference type="Google" id="ProtNLM"/>
    </source>
</evidence>
<dbReference type="EMBL" id="MU129386">
    <property type="protein sequence ID" value="KAF9503313.1"/>
    <property type="molecule type" value="Genomic_DNA"/>
</dbReference>
<dbReference type="GO" id="GO:0006310">
    <property type="term" value="P:DNA recombination"/>
    <property type="evidence" value="ECO:0007669"/>
    <property type="project" value="InterPro"/>
</dbReference>
<dbReference type="OrthoDB" id="5598396at2759"/>
<evidence type="ECO:0000313" key="1">
    <source>
        <dbReference type="EMBL" id="KAF9503313.1"/>
    </source>
</evidence>
<dbReference type="Gene3D" id="1.10.443.10">
    <property type="entry name" value="Intergrase catalytic core"/>
    <property type="match status" value="1"/>
</dbReference>
<name>A0A9P6ACA9_9AGAM</name>
<dbReference type="InterPro" id="IPR013762">
    <property type="entry name" value="Integrase-like_cat_sf"/>
</dbReference>
<dbReference type="GO" id="GO:0015074">
    <property type="term" value="P:DNA integration"/>
    <property type="evidence" value="ECO:0007669"/>
    <property type="project" value="InterPro"/>
</dbReference>
<gene>
    <name evidence="1" type="ORF">BS47DRAFT_1282181</name>
</gene>
<reference evidence="1" key="1">
    <citation type="journal article" date="2020" name="Nat. Commun.">
        <title>Large-scale genome sequencing of mycorrhizal fungi provides insights into the early evolution of symbiotic traits.</title>
        <authorList>
            <person name="Miyauchi S."/>
            <person name="Kiss E."/>
            <person name="Kuo A."/>
            <person name="Drula E."/>
            <person name="Kohler A."/>
            <person name="Sanchez-Garcia M."/>
            <person name="Morin E."/>
            <person name="Andreopoulos B."/>
            <person name="Barry K.W."/>
            <person name="Bonito G."/>
            <person name="Buee M."/>
            <person name="Carver A."/>
            <person name="Chen C."/>
            <person name="Cichocki N."/>
            <person name="Clum A."/>
            <person name="Culley D."/>
            <person name="Crous P.W."/>
            <person name="Fauchery L."/>
            <person name="Girlanda M."/>
            <person name="Hayes R.D."/>
            <person name="Keri Z."/>
            <person name="LaButti K."/>
            <person name="Lipzen A."/>
            <person name="Lombard V."/>
            <person name="Magnuson J."/>
            <person name="Maillard F."/>
            <person name="Murat C."/>
            <person name="Nolan M."/>
            <person name="Ohm R.A."/>
            <person name="Pangilinan J."/>
            <person name="Pereira M.F."/>
            <person name="Perotto S."/>
            <person name="Peter M."/>
            <person name="Pfister S."/>
            <person name="Riley R."/>
            <person name="Sitrit Y."/>
            <person name="Stielow J.B."/>
            <person name="Szollosi G."/>
            <person name="Zifcakova L."/>
            <person name="Stursova M."/>
            <person name="Spatafora J.W."/>
            <person name="Tedersoo L."/>
            <person name="Vaario L.M."/>
            <person name="Yamada A."/>
            <person name="Yan M."/>
            <person name="Wang P."/>
            <person name="Xu J."/>
            <person name="Bruns T."/>
            <person name="Baldrian P."/>
            <person name="Vilgalys R."/>
            <person name="Dunand C."/>
            <person name="Henrissat B."/>
            <person name="Grigoriev I.V."/>
            <person name="Hibbett D."/>
            <person name="Nagy L.G."/>
            <person name="Martin F.M."/>
        </authorList>
    </citation>
    <scope>NUCLEOTIDE SEQUENCE</scope>
    <source>
        <strain evidence="1">UP504</strain>
    </source>
</reference>
<accession>A0A9P6ACA9</accession>
<organism evidence="1 2">
    <name type="scientific">Hydnum rufescens UP504</name>
    <dbReference type="NCBI Taxonomy" id="1448309"/>
    <lineage>
        <taxon>Eukaryota</taxon>
        <taxon>Fungi</taxon>
        <taxon>Dikarya</taxon>
        <taxon>Basidiomycota</taxon>
        <taxon>Agaricomycotina</taxon>
        <taxon>Agaricomycetes</taxon>
        <taxon>Cantharellales</taxon>
        <taxon>Hydnaceae</taxon>
        <taxon>Hydnum</taxon>
    </lineage>
</organism>
<keyword evidence="2" id="KW-1185">Reference proteome</keyword>
<dbReference type="Proteomes" id="UP000886523">
    <property type="component" value="Unassembled WGS sequence"/>
</dbReference>
<comment type="caution">
    <text evidence="1">The sequence shown here is derived from an EMBL/GenBank/DDBJ whole genome shotgun (WGS) entry which is preliminary data.</text>
</comment>